<gene>
    <name evidence="1" type="ORF">H640_03603</name>
</gene>
<dbReference type="Proteomes" id="UP000053711">
    <property type="component" value="Unassembled WGS sequence"/>
</dbReference>
<accession>A0ACB4UPA4</accession>
<keyword evidence="2" id="KW-1185">Reference proteome</keyword>
<organism evidence="1 2">
    <name type="scientific">Cutibacterium granulosum TM11</name>
    <dbReference type="NCBI Taxonomy" id="1292373"/>
    <lineage>
        <taxon>Bacteria</taxon>
        <taxon>Bacillati</taxon>
        <taxon>Actinomycetota</taxon>
        <taxon>Actinomycetes</taxon>
        <taxon>Propionibacteriales</taxon>
        <taxon>Propionibacteriaceae</taxon>
        <taxon>Cutibacterium</taxon>
    </lineage>
</organism>
<evidence type="ECO:0000313" key="2">
    <source>
        <dbReference type="Proteomes" id="UP000053711"/>
    </source>
</evidence>
<sequence length="138" mass="14925">MRSLRLLDVAGSLVLTMVPPCSGAMPGVNHRASGATRARRCGGFPIGCSTVLAAVSEPPRVSILRAPQVPYSGLVRESELWRRLTEVLGDGYVRSWAGSQAIPELGSRTVLEALEQGESPKTIWRACWTLLELPDSLR</sequence>
<reference evidence="1 2" key="1">
    <citation type="journal article" date="2013" name="BMC Genomics">
        <title>Comparative genomics reveals distinct host-interacting traits of three major human-associated propionibacteria.</title>
        <authorList>
            <person name="Mak T.N."/>
            <person name="Schmid M."/>
            <person name="Brzuszkiewicz E."/>
            <person name="Zeng G."/>
            <person name="Meyer R."/>
            <person name="Sfanos K.S."/>
            <person name="Brinkmann V."/>
            <person name="Meyer T.F."/>
            <person name="Bruggemann H."/>
        </authorList>
    </citation>
    <scope>NUCLEOTIDE SEQUENCE [LARGE SCALE GENOMIC DNA]</scope>
    <source>
        <strain evidence="1 2">TM11</strain>
    </source>
</reference>
<evidence type="ECO:0000313" key="1">
    <source>
        <dbReference type="EMBL" id="ERF66950.1"/>
    </source>
</evidence>
<comment type="caution">
    <text evidence="1">The sequence shown here is derived from an EMBL/GenBank/DDBJ whole genome shotgun (WGS) entry which is preliminary data.</text>
</comment>
<protein>
    <submittedName>
        <fullName evidence="1">Uncharacterized protein</fullName>
    </submittedName>
</protein>
<proteinExistence type="predicted"/>
<name>A0ACB4UPA4_9ACTN</name>
<dbReference type="EMBL" id="AOST01000037">
    <property type="protein sequence ID" value="ERF66950.1"/>
    <property type="molecule type" value="Genomic_DNA"/>
</dbReference>